<dbReference type="EMBL" id="AUZM01000012">
    <property type="protein sequence ID" value="ERT08264.1"/>
    <property type="molecule type" value="Genomic_DNA"/>
</dbReference>
<gene>
    <name evidence="1" type="ORF">M595_1691</name>
</gene>
<proteinExistence type="predicted"/>
<reference evidence="1 2" key="1">
    <citation type="journal article" date="2013" name="Front. Microbiol.">
        <title>Comparative genomic analyses of the cyanobacterium, Lyngbya aestuarii BL J, a powerful hydrogen producer.</title>
        <authorList>
            <person name="Kothari A."/>
            <person name="Vaughn M."/>
            <person name="Garcia-Pichel F."/>
        </authorList>
    </citation>
    <scope>NUCLEOTIDE SEQUENCE [LARGE SCALE GENOMIC DNA]</scope>
    <source>
        <strain evidence="1 2">BL J</strain>
    </source>
</reference>
<sequence>MVRFQRNIIEVNLFNRVIAKLTNCILPKFGSDQAKEETEIH</sequence>
<evidence type="ECO:0000313" key="1">
    <source>
        <dbReference type="EMBL" id="ERT08264.1"/>
    </source>
</evidence>
<dbReference type="AlphaFoldDB" id="U7QJW9"/>
<keyword evidence="2" id="KW-1185">Reference proteome</keyword>
<organism evidence="1 2">
    <name type="scientific">Lyngbya aestuarii BL J</name>
    <dbReference type="NCBI Taxonomy" id="1348334"/>
    <lineage>
        <taxon>Bacteria</taxon>
        <taxon>Bacillati</taxon>
        <taxon>Cyanobacteriota</taxon>
        <taxon>Cyanophyceae</taxon>
        <taxon>Oscillatoriophycideae</taxon>
        <taxon>Oscillatoriales</taxon>
        <taxon>Microcoleaceae</taxon>
        <taxon>Lyngbya</taxon>
    </lineage>
</organism>
<accession>U7QJW9</accession>
<evidence type="ECO:0000313" key="2">
    <source>
        <dbReference type="Proteomes" id="UP000017127"/>
    </source>
</evidence>
<name>U7QJW9_9CYAN</name>
<comment type="caution">
    <text evidence="1">The sequence shown here is derived from an EMBL/GenBank/DDBJ whole genome shotgun (WGS) entry which is preliminary data.</text>
</comment>
<protein>
    <submittedName>
        <fullName evidence="1">Uncharacterized protein</fullName>
    </submittedName>
</protein>
<dbReference type="Proteomes" id="UP000017127">
    <property type="component" value="Unassembled WGS sequence"/>
</dbReference>